<evidence type="ECO:0000313" key="2">
    <source>
        <dbReference type="EMBL" id="MEY2182299.1"/>
    </source>
</evidence>
<comment type="caution">
    <text evidence="2">The sequence shown here is derived from an EMBL/GenBank/DDBJ whole genome shotgun (WGS) entry which is preliminary data.</text>
</comment>
<protein>
    <recommendedName>
        <fullName evidence="1">Mannosylglycerate hydrolase MGH1-like glycoside hydrolase domain-containing protein</fullName>
    </recommendedName>
</protein>
<dbReference type="SUPFAM" id="SSF48208">
    <property type="entry name" value="Six-hairpin glycosidases"/>
    <property type="match status" value="1"/>
</dbReference>
<gene>
    <name evidence="2" type="ORF">AB7878_07700</name>
</gene>
<dbReference type="Pfam" id="PF22422">
    <property type="entry name" value="MGH1-like_GH"/>
    <property type="match status" value="1"/>
</dbReference>
<reference evidence="2 3" key="1">
    <citation type="submission" date="2024-07" db="EMBL/GenBank/DDBJ databases">
        <title>Molecular mechanisms and environmental adaptations of flagellar loss and biofilm growth of Rhodanobacter under environmental stress.</title>
        <authorList>
            <person name="Chen M."/>
        </authorList>
    </citation>
    <scope>NUCLEOTIDE SEQUENCE [LARGE SCALE GENOMIC DNA]</scope>
    <source>
        <strain evidence="2 3">RS22</strain>
    </source>
</reference>
<dbReference type="InterPro" id="IPR012341">
    <property type="entry name" value="6hp_glycosidase-like_sf"/>
</dbReference>
<organism evidence="2 3">
    <name type="scientific">Rhodanobacter humi</name>
    <dbReference type="NCBI Taxonomy" id="1888173"/>
    <lineage>
        <taxon>Bacteria</taxon>
        <taxon>Pseudomonadati</taxon>
        <taxon>Pseudomonadota</taxon>
        <taxon>Gammaproteobacteria</taxon>
        <taxon>Lysobacterales</taxon>
        <taxon>Rhodanobacteraceae</taxon>
        <taxon>Rhodanobacter</taxon>
    </lineage>
</organism>
<evidence type="ECO:0000259" key="1">
    <source>
        <dbReference type="Pfam" id="PF22422"/>
    </source>
</evidence>
<dbReference type="InterPro" id="IPR008928">
    <property type="entry name" value="6-hairpin_glycosidase_sf"/>
</dbReference>
<accession>A0ABV4ARW3</accession>
<dbReference type="EMBL" id="JBGBPY010000001">
    <property type="protein sequence ID" value="MEY2182299.1"/>
    <property type="molecule type" value="Genomic_DNA"/>
</dbReference>
<dbReference type="Proteomes" id="UP001562159">
    <property type="component" value="Unassembled WGS sequence"/>
</dbReference>
<dbReference type="Gene3D" id="1.50.10.10">
    <property type="match status" value="1"/>
</dbReference>
<proteinExistence type="predicted"/>
<name>A0ABV4ARW3_9GAMM</name>
<sequence length="100" mass="11202">MPFPTLAADDPRFSPVRGYWRGPVWLDQSLFGVEALRRYGYTTQADAMARRLVLDAKGQANGQATFRENYDPLTGQGEQSQNFSWSAASYLLLLRGRAAN</sequence>
<dbReference type="InterPro" id="IPR054491">
    <property type="entry name" value="MGH1-like_GH"/>
</dbReference>
<evidence type="ECO:0000313" key="3">
    <source>
        <dbReference type="Proteomes" id="UP001562159"/>
    </source>
</evidence>
<keyword evidence="3" id="KW-1185">Reference proteome</keyword>
<feature type="domain" description="Mannosylglycerate hydrolase MGH1-like glycoside hydrolase" evidence="1">
    <location>
        <begin position="2"/>
        <end position="86"/>
    </location>
</feature>